<feature type="transmembrane region" description="Helical" evidence="1">
    <location>
        <begin position="39"/>
        <end position="55"/>
    </location>
</feature>
<keyword evidence="1" id="KW-1133">Transmembrane helix</keyword>
<dbReference type="Pfam" id="PF14038">
    <property type="entry name" value="YqzE"/>
    <property type="match status" value="1"/>
</dbReference>
<dbReference type="EMBL" id="MOXJ01000020">
    <property type="protein sequence ID" value="PDO10108.1"/>
    <property type="molecule type" value="Genomic_DNA"/>
</dbReference>
<comment type="caution">
    <text evidence="2">The sequence shown here is derived from an EMBL/GenBank/DDBJ whole genome shotgun (WGS) entry which is preliminary data.</text>
</comment>
<dbReference type="Proteomes" id="UP000243688">
    <property type="component" value="Unassembled WGS sequence"/>
</dbReference>
<accession>A0A2A6DYF4</accession>
<keyword evidence="1" id="KW-0472">Membrane</keyword>
<proteinExistence type="predicted"/>
<evidence type="ECO:0000313" key="3">
    <source>
        <dbReference type="Proteomes" id="UP000243688"/>
    </source>
</evidence>
<dbReference type="AlphaFoldDB" id="A0A2A6DYF4"/>
<keyword evidence="1" id="KW-0812">Transmembrane</keyword>
<evidence type="ECO:0000313" key="2">
    <source>
        <dbReference type="EMBL" id="PDO10108.1"/>
    </source>
</evidence>
<protein>
    <submittedName>
        <fullName evidence="2">YqzE family protein</fullName>
    </submittedName>
</protein>
<evidence type="ECO:0000256" key="1">
    <source>
        <dbReference type="SAM" id="Phobius"/>
    </source>
</evidence>
<dbReference type="InterPro" id="IPR025622">
    <property type="entry name" value="YqzE"/>
</dbReference>
<name>A0A2A6DYF4_9BACL</name>
<gene>
    <name evidence="2" type="ORF">BLM47_09300</name>
</gene>
<reference evidence="2 3" key="1">
    <citation type="submission" date="2016-12" db="EMBL/GenBank/DDBJ databases">
        <title>Candidatus Reconcilibacillus cellulovorans genome.</title>
        <authorList>
            <person name="Kolinko S."/>
            <person name="Wu Y.-W."/>
            <person name="Tachea F."/>
            <person name="Denzel E."/>
            <person name="Hiras J."/>
            <person name="Baecker N."/>
            <person name="Chan L.J."/>
            <person name="Eichorst S.A."/>
            <person name="Frey D."/>
            <person name="Adams P.D."/>
            <person name="Pray T."/>
            <person name="Tanjore D."/>
            <person name="Petzold C.J."/>
            <person name="Gladden J.M."/>
            <person name="Simmons B.A."/>
            <person name="Singer S.W."/>
        </authorList>
    </citation>
    <scope>NUCLEOTIDE SEQUENCE [LARGE SCALE GENOMIC DNA]</scope>
    <source>
        <strain evidence="2">JTherm</strain>
    </source>
</reference>
<organism evidence="2 3">
    <name type="scientific">Candidatus Reconcilbacillus cellulovorans</name>
    <dbReference type="NCBI Taxonomy" id="1906605"/>
    <lineage>
        <taxon>Bacteria</taxon>
        <taxon>Bacillati</taxon>
        <taxon>Bacillota</taxon>
        <taxon>Bacilli</taxon>
        <taxon>Bacillales</taxon>
        <taxon>Paenibacillaceae</taxon>
        <taxon>Candidatus Reconcilbacillus</taxon>
    </lineage>
</organism>
<sequence>MKPSEWLKWITEQFVLYLDTPRDIRRERRRQRRRMQPPWSVRWFGLVPLGLSMWLRRRPGR</sequence>